<dbReference type="InterPro" id="IPR005615">
    <property type="entry name" value="Glutathione_synthase"/>
</dbReference>
<dbReference type="GO" id="GO:0000287">
    <property type="term" value="F:magnesium ion binding"/>
    <property type="evidence" value="ECO:0007669"/>
    <property type="project" value="UniProtKB-UniRule"/>
</dbReference>
<dbReference type="GO" id="GO:0005829">
    <property type="term" value="C:cytosol"/>
    <property type="evidence" value="ECO:0007669"/>
    <property type="project" value="TreeGrafter"/>
</dbReference>
<feature type="binding site" evidence="10">
    <location>
        <begin position="418"/>
        <end position="427"/>
    </location>
    <ligand>
        <name>ATP</name>
        <dbReference type="ChEBI" id="CHEBI:30616"/>
    </ligand>
</feature>
<evidence type="ECO:0000313" key="14">
    <source>
        <dbReference type="EMBL" id="GIL61094.1"/>
    </source>
</evidence>
<feature type="binding site" evidence="10">
    <location>
        <position position="503"/>
    </location>
    <ligand>
        <name>ATP</name>
        <dbReference type="ChEBI" id="CHEBI:30616"/>
    </ligand>
</feature>
<dbReference type="PANTHER" id="PTHR11130">
    <property type="entry name" value="GLUTATHIONE SYNTHETASE"/>
    <property type="match status" value="1"/>
</dbReference>
<dbReference type="Gene3D" id="3.30.1490.80">
    <property type="match status" value="1"/>
</dbReference>
<keyword evidence="8 9" id="KW-0460">Magnesium</keyword>
<dbReference type="Gene3D" id="3.30.1490.50">
    <property type="match status" value="1"/>
</dbReference>
<dbReference type="Gene3D" id="3.30.470.20">
    <property type="entry name" value="ATP-grasp fold, B domain"/>
    <property type="match status" value="1"/>
</dbReference>
<dbReference type="PANTHER" id="PTHR11130:SF0">
    <property type="entry name" value="GLUTATHIONE SYNTHETASE"/>
    <property type="match status" value="1"/>
</dbReference>
<feature type="binding site" evidence="10">
    <location>
        <position position="501"/>
    </location>
    <ligand>
        <name>substrate</name>
    </ligand>
</feature>
<feature type="binding site" evidence="10">
    <location>
        <position position="476"/>
    </location>
    <ligand>
        <name>ATP</name>
        <dbReference type="ChEBI" id="CHEBI:30616"/>
    </ligand>
</feature>
<comment type="similarity">
    <text evidence="2 9">Belongs to the eukaryotic GSH synthase family.</text>
</comment>
<accession>A0A8J4F814</accession>
<feature type="binding site" evidence="11">
    <location>
        <position position="190"/>
    </location>
    <ligand>
        <name>Mg(2+)</name>
        <dbReference type="ChEBI" id="CHEBI:18420"/>
    </ligand>
</feature>
<dbReference type="GO" id="GO:0004363">
    <property type="term" value="F:glutathione synthase activity"/>
    <property type="evidence" value="ECO:0007669"/>
    <property type="project" value="UniProtKB-UniRule"/>
</dbReference>
<evidence type="ECO:0000256" key="3">
    <source>
        <dbReference type="ARBA" id="ARBA00022598"/>
    </source>
</evidence>
<dbReference type="Pfam" id="PF03917">
    <property type="entry name" value="GSH_synth_ATP"/>
    <property type="match status" value="1"/>
</dbReference>
<feature type="binding site" evidence="10">
    <location>
        <position position="429"/>
    </location>
    <ligand>
        <name>ATP</name>
        <dbReference type="ChEBI" id="CHEBI:30616"/>
    </ligand>
</feature>
<keyword evidence="3 9" id="KW-0436">Ligase</keyword>
<feature type="binding site" evidence="10">
    <location>
        <position position="509"/>
    </location>
    <ligand>
        <name>ATP</name>
        <dbReference type="ChEBI" id="CHEBI:30616"/>
    </ligand>
</feature>
<feature type="binding site" evidence="10">
    <location>
        <begin position="450"/>
        <end position="453"/>
    </location>
    <ligand>
        <name>ATP</name>
        <dbReference type="ChEBI" id="CHEBI:30616"/>
    </ligand>
</feature>
<sequence length="526" mass="57711">MRRHVVLGREAQLRTDKIPNCSAGMWSQGLLKFRYKPYLLRQQAVHRMEIDGKSAGSLVEDAVVWANQHGLVVALKDSRFINPDFAVIHAPLSLMPVPYPRGRFELAQQVMPLFNGLVDAVAADEAYLEGTLGPAALYDTFTGRLLKTLQATRAARAALREAGREVVLGVHRSDYMLDEPSGKFLQVELNTIASSFGCLSALMTRLHLYMASRLPFLEPSRLPANPTLEHIPDAIAAAANAVGFREEGGVVVMVVQPGERNAYDQQWIQLGLWERHRLRTVRMTLGDIAATAKLDEAGGGTVTLQTGEPVCVFYFRAGYTPTDYPSEAEWAARKLIEQSNAAKCPTVAYQLAGTKKIQQDLARPGVLEKFIRDDRDAALLREFFAGLWSLDPKDVATDPGVAAAVADAISRPEAYVLKPQREGGGNNLYGEELRDTLKAGGERLSAYILMQRILPPANRSVLVRNGQWSESETLSELGIYGTFVRHGNNLLLNEQSGHLVRTKTSTSNEGGVAAGFAVLDSPYLLD</sequence>
<dbReference type="GO" id="GO:0043295">
    <property type="term" value="F:glutathione binding"/>
    <property type="evidence" value="ECO:0007669"/>
    <property type="project" value="UniProtKB-UniRule"/>
</dbReference>
<dbReference type="InterPro" id="IPR037013">
    <property type="entry name" value="GSH-S_sub-bd_sf"/>
</dbReference>
<dbReference type="UniPathway" id="UPA00142">
    <property type="reaction ID" value="UER00210"/>
</dbReference>
<dbReference type="SUPFAM" id="SSF56059">
    <property type="entry name" value="Glutathione synthetase ATP-binding domain-like"/>
    <property type="match status" value="1"/>
</dbReference>
<evidence type="ECO:0000256" key="8">
    <source>
        <dbReference type="ARBA" id="ARBA00022842"/>
    </source>
</evidence>
<evidence type="ECO:0000256" key="6">
    <source>
        <dbReference type="ARBA" id="ARBA00022741"/>
    </source>
</evidence>
<evidence type="ECO:0000256" key="9">
    <source>
        <dbReference type="PIRNR" id="PIRNR001558"/>
    </source>
</evidence>
<feature type="binding site" evidence="12">
    <location>
        <begin position="259"/>
        <end position="261"/>
    </location>
    <ligand>
        <name>substrate</name>
    </ligand>
</feature>
<comment type="catalytic activity">
    <reaction evidence="9">
        <text>gamma-L-glutamyl-L-cysteine + glycine + ATP = glutathione + ADP + phosphate + H(+)</text>
        <dbReference type="Rhea" id="RHEA:13557"/>
        <dbReference type="ChEBI" id="CHEBI:15378"/>
        <dbReference type="ChEBI" id="CHEBI:30616"/>
        <dbReference type="ChEBI" id="CHEBI:43474"/>
        <dbReference type="ChEBI" id="CHEBI:57305"/>
        <dbReference type="ChEBI" id="CHEBI:57925"/>
        <dbReference type="ChEBI" id="CHEBI:58173"/>
        <dbReference type="ChEBI" id="CHEBI:456216"/>
        <dbReference type="EC" id="6.3.2.3"/>
    </reaction>
</comment>
<comment type="pathway">
    <text evidence="1 9">Sulfur metabolism; glutathione biosynthesis; glutathione from L-cysteine and L-glutamate: step 2/2.</text>
</comment>
<dbReference type="InterPro" id="IPR014709">
    <property type="entry name" value="Glutathione_synthase_C_euk"/>
</dbReference>
<feature type="binding site" evidence="12">
    <location>
        <begin position="316"/>
        <end position="319"/>
    </location>
    <ligand>
        <name>substrate</name>
    </ligand>
</feature>
<dbReference type="PIRSF" id="PIRSF001558">
    <property type="entry name" value="GSHase"/>
    <property type="match status" value="1"/>
</dbReference>
<dbReference type="NCBIfam" id="TIGR01986">
    <property type="entry name" value="glut_syn_euk"/>
    <property type="match status" value="1"/>
</dbReference>
<feature type="domain" description="Glutathione synthase substrate-binding" evidence="13">
    <location>
        <begin position="250"/>
        <end position="352"/>
    </location>
</feature>
<evidence type="ECO:0000313" key="15">
    <source>
        <dbReference type="Proteomes" id="UP000747399"/>
    </source>
</evidence>
<comment type="caution">
    <text evidence="14">The sequence shown here is derived from an EMBL/GenBank/DDBJ whole genome shotgun (WGS) entry which is preliminary data.</text>
</comment>
<evidence type="ECO:0000256" key="12">
    <source>
        <dbReference type="PIRSR" id="PIRSR001558-3"/>
    </source>
</evidence>
<name>A0A8J4F814_9CHLO</name>
<reference evidence="14" key="1">
    <citation type="journal article" date="2021" name="Proc. Natl. Acad. Sci. U.S.A.">
        <title>Three genomes in the algal genus Volvox reveal the fate of a haploid sex-determining region after a transition to homothallism.</title>
        <authorList>
            <person name="Yamamoto K."/>
            <person name="Hamaji T."/>
            <person name="Kawai-Toyooka H."/>
            <person name="Matsuzaki R."/>
            <person name="Takahashi F."/>
            <person name="Nishimura Y."/>
            <person name="Kawachi M."/>
            <person name="Noguchi H."/>
            <person name="Minakuchi Y."/>
            <person name="Umen J.G."/>
            <person name="Toyoda A."/>
            <person name="Nozaki H."/>
        </authorList>
    </citation>
    <scope>NUCLEOTIDE SEQUENCE</scope>
    <source>
        <strain evidence="14">NIES-3780</strain>
    </source>
</reference>
<dbReference type="AlphaFoldDB" id="A0A8J4F814"/>
<feature type="binding site" evidence="11">
    <location>
        <position position="422"/>
    </location>
    <ligand>
        <name>Mg(2+)</name>
        <dbReference type="ChEBI" id="CHEBI:18420"/>
    </ligand>
</feature>
<keyword evidence="15" id="KW-1185">Reference proteome</keyword>
<feature type="binding site" evidence="10">
    <location>
        <position position="265"/>
    </location>
    <ligand>
        <name>substrate</name>
    </ligand>
</feature>
<dbReference type="EC" id="6.3.2.3" evidence="9"/>
<dbReference type="Gene3D" id="1.10.1080.10">
    <property type="entry name" value="Glutathione Synthetase, Chain A, domain 3"/>
    <property type="match status" value="1"/>
</dbReference>
<proteinExistence type="inferred from homology"/>
<feature type="binding site" evidence="11">
    <location>
        <position position="188"/>
    </location>
    <ligand>
        <name>Mg(2+)</name>
        <dbReference type="ChEBI" id="CHEBI:18420"/>
    </ligand>
</feature>
<dbReference type="InterPro" id="IPR004887">
    <property type="entry name" value="GSH_synth_subst-bd"/>
</dbReference>
<dbReference type="SUPFAM" id="SSF52440">
    <property type="entry name" value="PreATP-grasp domain"/>
    <property type="match status" value="1"/>
</dbReference>
<feature type="binding site" evidence="12">
    <location>
        <begin position="192"/>
        <end position="195"/>
    </location>
    <ligand>
        <name>substrate</name>
    </ligand>
</feature>
<evidence type="ECO:0000256" key="11">
    <source>
        <dbReference type="PIRSR" id="PIRSR001558-2"/>
    </source>
</evidence>
<keyword evidence="4 9" id="KW-0317">Glutathione biosynthesis</keyword>
<evidence type="ECO:0000256" key="10">
    <source>
        <dbReference type="PIRSR" id="PIRSR001558-1"/>
    </source>
</evidence>
<organism evidence="14 15">
    <name type="scientific">Volvox africanus</name>
    <dbReference type="NCBI Taxonomy" id="51714"/>
    <lineage>
        <taxon>Eukaryota</taxon>
        <taxon>Viridiplantae</taxon>
        <taxon>Chlorophyta</taxon>
        <taxon>core chlorophytes</taxon>
        <taxon>Chlorophyceae</taxon>
        <taxon>CS clade</taxon>
        <taxon>Chlamydomonadales</taxon>
        <taxon>Volvocaceae</taxon>
        <taxon>Volvox</taxon>
    </lineage>
</organism>
<protein>
    <recommendedName>
        <fullName evidence="9">Glutathione synthetase</fullName>
        <shortName evidence="9">GSH-S</shortName>
        <ecNumber evidence="9">6.3.2.3</ecNumber>
    </recommendedName>
</protein>
<keyword evidence="5 9" id="KW-0479">Metal-binding</keyword>
<evidence type="ECO:0000256" key="4">
    <source>
        <dbReference type="ARBA" id="ARBA00022684"/>
    </source>
</evidence>
<dbReference type="EMBL" id="BNCO01000043">
    <property type="protein sequence ID" value="GIL61094.1"/>
    <property type="molecule type" value="Genomic_DNA"/>
</dbReference>
<feature type="binding site" evidence="10">
    <location>
        <position position="172"/>
    </location>
    <ligand>
        <name>substrate</name>
    </ligand>
</feature>
<evidence type="ECO:0000256" key="7">
    <source>
        <dbReference type="ARBA" id="ARBA00022840"/>
    </source>
</evidence>
<evidence type="ECO:0000256" key="1">
    <source>
        <dbReference type="ARBA" id="ARBA00004965"/>
    </source>
</evidence>
<keyword evidence="7 9" id="KW-0067">ATP-binding</keyword>
<dbReference type="InterPro" id="IPR014049">
    <property type="entry name" value="Glutathione_synthase_N_euk"/>
</dbReference>
<dbReference type="GO" id="GO:0005524">
    <property type="term" value="F:ATP binding"/>
    <property type="evidence" value="ECO:0007669"/>
    <property type="project" value="UniProtKB-UniRule"/>
</dbReference>
<feature type="binding site" evidence="10">
    <location>
        <position position="188"/>
    </location>
    <ligand>
        <name>ATP</name>
        <dbReference type="ChEBI" id="CHEBI:30616"/>
    </ligand>
</feature>
<keyword evidence="6 9" id="KW-0547">Nucleotide-binding</keyword>
<gene>
    <name evidence="14" type="ORF">Vafri_15483</name>
</gene>
<dbReference type="Gene3D" id="3.40.50.1760">
    <property type="entry name" value="Glutathione synthase, substrate-binding domain superfamily, eukaryotic"/>
    <property type="match status" value="1"/>
</dbReference>
<feature type="binding site" evidence="10">
    <location>
        <position position="355"/>
    </location>
    <ligand>
        <name>ATP</name>
        <dbReference type="ChEBI" id="CHEBI:30616"/>
    </ligand>
</feature>
<feature type="binding site" evidence="12">
    <location>
        <begin position="512"/>
        <end position="513"/>
    </location>
    <ligand>
        <name>substrate</name>
    </ligand>
</feature>
<dbReference type="InterPro" id="IPR014042">
    <property type="entry name" value="Glutathione_synthase_a-hlx"/>
</dbReference>
<dbReference type="InterPro" id="IPR016185">
    <property type="entry name" value="PreATP-grasp_dom_sf"/>
</dbReference>
<dbReference type="Pfam" id="PF03199">
    <property type="entry name" value="GSH_synthase"/>
    <property type="match status" value="1"/>
</dbReference>
<dbReference type="Proteomes" id="UP000747399">
    <property type="component" value="Unassembled WGS sequence"/>
</dbReference>
<comment type="cofactor">
    <cofactor evidence="9 11">
        <name>Mg(2+)</name>
        <dbReference type="ChEBI" id="CHEBI:18420"/>
    </cofactor>
    <text evidence="9 11">Binds 1 Mg(2+) ion per subunit.</text>
</comment>
<evidence type="ECO:0000256" key="5">
    <source>
        <dbReference type="ARBA" id="ARBA00022723"/>
    </source>
</evidence>
<evidence type="ECO:0000259" key="13">
    <source>
        <dbReference type="Pfam" id="PF03199"/>
    </source>
</evidence>
<evidence type="ECO:0000256" key="2">
    <source>
        <dbReference type="ARBA" id="ARBA00010385"/>
    </source>
</evidence>